<name>A0A1H1Y9Q0_9MICO</name>
<feature type="transmembrane region" description="Helical" evidence="2">
    <location>
        <begin position="197"/>
        <end position="221"/>
    </location>
</feature>
<keyword evidence="6" id="KW-1185">Reference proteome</keyword>
<keyword evidence="2" id="KW-0472">Membrane</keyword>
<keyword evidence="2" id="KW-1133">Transmembrane helix</keyword>
<feature type="compositionally biased region" description="Low complexity" evidence="1">
    <location>
        <begin position="6"/>
        <end position="19"/>
    </location>
</feature>
<gene>
    <name evidence="3" type="ORF">BCL57_000764</name>
    <name evidence="4" type="ORF">SAMN04489721_2697</name>
</gene>
<dbReference type="RefSeq" id="WP_092673394.1">
    <property type="nucleotide sequence ID" value="NZ_BMDN01000001.1"/>
</dbReference>
<evidence type="ECO:0000313" key="6">
    <source>
        <dbReference type="Proteomes" id="UP000893823"/>
    </source>
</evidence>
<evidence type="ECO:0000256" key="2">
    <source>
        <dbReference type="SAM" id="Phobius"/>
    </source>
</evidence>
<dbReference type="AlphaFoldDB" id="A0A1H1Y9Q0"/>
<dbReference type="OrthoDB" id="5019680at2"/>
<accession>A0A1H1Y9Q0</accession>
<feature type="transmembrane region" description="Helical" evidence="2">
    <location>
        <begin position="311"/>
        <end position="332"/>
    </location>
</feature>
<sequence length="347" mass="36187">MEPSETDPAAAPTEPPADSVVTNGPARADDTALDEWRADDESATLPRIPRWVCLLVGIAAAAIGLLPWLITGMRLPLQNLWATETLPDDMPVALLPFSQYALTLIVAVLVTGAAIAGIAIRAMGRRRPRFGVVLALVGLLVVQVTAVVQTSVVVNQGLEQRWESDLYLAALVGVSALSTLVGVLVMLLIAAAPRAGAVIGLSIAAVASMSWFTGLIVPFGSVQATELSPLLDLVRWIPPILVGAAIAWGGVNTVGRVIAALIGLILLWVAPALITAVSMAAGSRVLAKDPPEMIDYAVDVFGMALTQPSVVIPPLVVAVVVAVIGLVLRAILRRSRARTRASTADTV</sequence>
<dbReference type="EMBL" id="LT629755">
    <property type="protein sequence ID" value="SDT18115.1"/>
    <property type="molecule type" value="Genomic_DNA"/>
</dbReference>
<evidence type="ECO:0000313" key="4">
    <source>
        <dbReference type="EMBL" id="SDT18115.1"/>
    </source>
</evidence>
<organism evidence="4 5">
    <name type="scientific">Agromyces flavus</name>
    <dbReference type="NCBI Taxonomy" id="589382"/>
    <lineage>
        <taxon>Bacteria</taxon>
        <taxon>Bacillati</taxon>
        <taxon>Actinomycetota</taxon>
        <taxon>Actinomycetes</taxon>
        <taxon>Micrococcales</taxon>
        <taxon>Microbacteriaceae</taxon>
        <taxon>Agromyces</taxon>
    </lineage>
</organism>
<feature type="region of interest" description="Disordered" evidence="1">
    <location>
        <begin position="1"/>
        <end position="29"/>
    </location>
</feature>
<feature type="transmembrane region" description="Helical" evidence="2">
    <location>
        <begin position="166"/>
        <end position="190"/>
    </location>
</feature>
<feature type="transmembrane region" description="Helical" evidence="2">
    <location>
        <begin position="132"/>
        <end position="154"/>
    </location>
</feature>
<evidence type="ECO:0000313" key="3">
    <source>
        <dbReference type="EMBL" id="MCP2366622.1"/>
    </source>
</evidence>
<dbReference type="Proteomes" id="UP000199482">
    <property type="component" value="Chromosome I"/>
</dbReference>
<evidence type="ECO:0000256" key="1">
    <source>
        <dbReference type="SAM" id="MobiDB-lite"/>
    </source>
</evidence>
<feature type="transmembrane region" description="Helical" evidence="2">
    <location>
        <begin position="51"/>
        <end position="70"/>
    </location>
</feature>
<reference evidence="3" key="3">
    <citation type="submission" date="2022-06" db="EMBL/GenBank/DDBJ databases">
        <title>Genomic Encyclopedia of Type Strains, Phase III (KMG-III): the genomes of soil and plant-associated and newly described type strains.</title>
        <authorList>
            <person name="Whitman W."/>
        </authorList>
    </citation>
    <scope>NUCLEOTIDE SEQUENCE</scope>
    <source>
        <strain evidence="3">CPCC 202695</strain>
    </source>
</reference>
<feature type="transmembrane region" description="Helical" evidence="2">
    <location>
        <begin position="100"/>
        <end position="120"/>
    </location>
</feature>
<dbReference type="Proteomes" id="UP000893823">
    <property type="component" value="Unassembled WGS sequence"/>
</dbReference>
<feature type="transmembrane region" description="Helical" evidence="2">
    <location>
        <begin position="233"/>
        <end position="251"/>
    </location>
</feature>
<keyword evidence="2" id="KW-0812">Transmembrane</keyword>
<proteinExistence type="predicted"/>
<reference evidence="4" key="1">
    <citation type="submission" date="2016-10" db="EMBL/GenBank/DDBJ databases">
        <authorList>
            <person name="de Groot N.N."/>
        </authorList>
    </citation>
    <scope>NUCLEOTIDE SEQUENCE [LARGE SCALE GENOMIC DNA]</scope>
    <source>
        <strain evidence="4">CPCC 202695</strain>
    </source>
</reference>
<protein>
    <submittedName>
        <fullName evidence="3">MFS family permease</fullName>
    </submittedName>
</protein>
<evidence type="ECO:0000313" key="5">
    <source>
        <dbReference type="Proteomes" id="UP000199482"/>
    </source>
</evidence>
<dbReference type="EMBL" id="SODL02000001">
    <property type="protein sequence ID" value="MCP2366622.1"/>
    <property type="molecule type" value="Genomic_DNA"/>
</dbReference>
<reference evidence="5" key="2">
    <citation type="submission" date="2016-10" db="EMBL/GenBank/DDBJ databases">
        <authorList>
            <person name="Varghese N."/>
            <person name="Submissions S."/>
        </authorList>
    </citation>
    <scope>NUCLEOTIDE SEQUENCE [LARGE SCALE GENOMIC DNA]</scope>
    <source>
        <strain evidence="5">CPCC 202695</strain>
    </source>
</reference>
<feature type="transmembrane region" description="Helical" evidence="2">
    <location>
        <begin position="258"/>
        <end position="281"/>
    </location>
</feature>